<dbReference type="STRING" id="1432141.A0A015J0H2"/>
<dbReference type="GO" id="GO:0005737">
    <property type="term" value="C:cytoplasm"/>
    <property type="evidence" value="ECO:0007669"/>
    <property type="project" value="TreeGrafter"/>
</dbReference>
<evidence type="ECO:0000256" key="3">
    <source>
        <dbReference type="ARBA" id="ARBA00023235"/>
    </source>
</evidence>
<evidence type="ECO:0000256" key="5">
    <source>
        <dbReference type="ARBA" id="ARBA00034808"/>
    </source>
</evidence>
<evidence type="ECO:0000256" key="1">
    <source>
        <dbReference type="ARBA" id="ARBA00005446"/>
    </source>
</evidence>
<protein>
    <recommendedName>
        <fullName evidence="5">DNA 3'-5' helicase</fullName>
        <ecNumber evidence="5">5.6.2.4</ecNumber>
    </recommendedName>
</protein>
<dbReference type="OMA" id="EIMEREC"/>
<dbReference type="GO" id="GO:0003677">
    <property type="term" value="F:DNA binding"/>
    <property type="evidence" value="ECO:0007669"/>
    <property type="project" value="UniProtKB-KW"/>
</dbReference>
<keyword evidence="2" id="KW-0238">DNA-binding</keyword>
<dbReference type="InterPro" id="IPR014001">
    <property type="entry name" value="Helicase_ATP-bd"/>
</dbReference>
<comment type="catalytic activity">
    <reaction evidence="4">
        <text>Couples ATP hydrolysis with the unwinding of duplex DNA by translocating in the 3'-5' direction.</text>
        <dbReference type="EC" id="5.6.2.4"/>
    </reaction>
</comment>
<dbReference type="GO" id="GO:0043138">
    <property type="term" value="F:3'-5' DNA helicase activity"/>
    <property type="evidence" value="ECO:0007669"/>
    <property type="project" value="UniProtKB-EC"/>
</dbReference>
<dbReference type="InterPro" id="IPR011545">
    <property type="entry name" value="DEAD/DEAH_box_helicase_dom"/>
</dbReference>
<dbReference type="PROSITE" id="PS51192">
    <property type="entry name" value="HELICASE_ATP_BIND_1"/>
    <property type="match status" value="1"/>
</dbReference>
<organism evidence="7 8">
    <name type="scientific">Rhizophagus irregularis (strain DAOM 197198w)</name>
    <name type="common">Glomus intraradices</name>
    <dbReference type="NCBI Taxonomy" id="1432141"/>
    <lineage>
        <taxon>Eukaryota</taxon>
        <taxon>Fungi</taxon>
        <taxon>Fungi incertae sedis</taxon>
        <taxon>Mucoromycota</taxon>
        <taxon>Glomeromycotina</taxon>
        <taxon>Glomeromycetes</taxon>
        <taxon>Glomerales</taxon>
        <taxon>Glomeraceae</taxon>
        <taxon>Rhizophagus</taxon>
    </lineage>
</organism>
<gene>
    <name evidence="7" type="ORF">RirG_156110</name>
</gene>
<feature type="domain" description="Helicase ATP-binding" evidence="6">
    <location>
        <begin position="121"/>
        <end position="294"/>
    </location>
</feature>
<name>A0A015J0H2_RHIIW</name>
<dbReference type="GO" id="GO:0006281">
    <property type="term" value="P:DNA repair"/>
    <property type="evidence" value="ECO:0007669"/>
    <property type="project" value="TreeGrafter"/>
</dbReference>
<keyword evidence="3" id="KW-0413">Isomerase</keyword>
<evidence type="ECO:0000313" key="8">
    <source>
        <dbReference type="Proteomes" id="UP000022910"/>
    </source>
</evidence>
<keyword evidence="8" id="KW-1185">Reference proteome</keyword>
<comment type="similarity">
    <text evidence="1">Belongs to the helicase family. RecQ subfamily.</text>
</comment>
<dbReference type="InterPro" id="IPR027417">
    <property type="entry name" value="P-loop_NTPase"/>
</dbReference>
<evidence type="ECO:0000256" key="4">
    <source>
        <dbReference type="ARBA" id="ARBA00034617"/>
    </source>
</evidence>
<dbReference type="EMBL" id="JEMT01024174">
    <property type="protein sequence ID" value="EXX63037.1"/>
    <property type="molecule type" value="Genomic_DNA"/>
</dbReference>
<dbReference type="OrthoDB" id="10261556at2759"/>
<dbReference type="PANTHER" id="PTHR13710">
    <property type="entry name" value="DNA HELICASE RECQ FAMILY MEMBER"/>
    <property type="match status" value="1"/>
</dbReference>
<dbReference type="GO" id="GO:0006310">
    <property type="term" value="P:DNA recombination"/>
    <property type="evidence" value="ECO:0007669"/>
    <property type="project" value="TreeGrafter"/>
</dbReference>
<sequence length="393" mass="45312">MKNEAKKSKNKKLTWKHLIGIKRNIQEKIKAKEFELTFAKHILDFEKIQKCLACKAFPKYSPLGLCRYHEFCFKYGWYQEFPNKQYIPPSQNLIANPPTSYDILVKMFGYQEFQDMQEIAISSYVNGKHTFISMRTGAGKTMCYWISAILREGLTVVISPLVSLIDDQVIETIAARIGCTSIYTGKHQPPQYFEKVFSEIAIGLIKILYITAESFINNSSFIRMLLNFAKYAPVSFVIDEVHCIIKCKHFRESWSKLRKISTFFPSSSIMMLTGTCKESDAYLILENLRLASNDVAFIRGLSFSRPELTMKMHPKSTKEKTIGEIITLLKELNEGKCIIYCPTVRICDDVYEQLQEKSGLGLPMAVYYSSLDSKEKKKIEIMERECNPTYDCN</sequence>
<dbReference type="Proteomes" id="UP000022910">
    <property type="component" value="Unassembled WGS sequence"/>
</dbReference>
<dbReference type="Gene3D" id="3.40.50.300">
    <property type="entry name" value="P-loop containing nucleotide triphosphate hydrolases"/>
    <property type="match status" value="2"/>
</dbReference>
<comment type="caution">
    <text evidence="7">The sequence shown here is derived from an EMBL/GenBank/DDBJ whole genome shotgun (WGS) entry which is preliminary data.</text>
</comment>
<dbReference type="SMART" id="SM00487">
    <property type="entry name" value="DEXDc"/>
    <property type="match status" value="1"/>
</dbReference>
<dbReference type="PANTHER" id="PTHR13710:SF105">
    <property type="entry name" value="ATP-DEPENDENT DNA HELICASE Q1"/>
    <property type="match status" value="1"/>
</dbReference>
<evidence type="ECO:0000256" key="2">
    <source>
        <dbReference type="ARBA" id="ARBA00023125"/>
    </source>
</evidence>
<reference evidence="7 8" key="1">
    <citation type="submission" date="2014-02" db="EMBL/GenBank/DDBJ databases">
        <title>Single nucleus genome sequencing reveals high similarity among nuclei of an endomycorrhizal fungus.</title>
        <authorList>
            <person name="Lin K."/>
            <person name="Geurts R."/>
            <person name="Zhang Z."/>
            <person name="Limpens E."/>
            <person name="Saunders D.G."/>
            <person name="Mu D."/>
            <person name="Pang E."/>
            <person name="Cao H."/>
            <person name="Cha H."/>
            <person name="Lin T."/>
            <person name="Zhou Q."/>
            <person name="Shang Y."/>
            <person name="Li Y."/>
            <person name="Ivanov S."/>
            <person name="Sharma T."/>
            <person name="Velzen R.V."/>
            <person name="Ruijter N.D."/>
            <person name="Aanen D.K."/>
            <person name="Win J."/>
            <person name="Kamoun S."/>
            <person name="Bisseling T."/>
            <person name="Huang S."/>
        </authorList>
    </citation>
    <scope>NUCLEOTIDE SEQUENCE [LARGE SCALE GENOMIC DNA]</scope>
    <source>
        <strain evidence="8">DAOM197198w</strain>
    </source>
</reference>
<dbReference type="SUPFAM" id="SSF52540">
    <property type="entry name" value="P-loop containing nucleoside triphosphate hydrolases"/>
    <property type="match status" value="1"/>
</dbReference>
<accession>A0A015J0H2</accession>
<proteinExistence type="inferred from homology"/>
<dbReference type="Pfam" id="PF00270">
    <property type="entry name" value="DEAD"/>
    <property type="match status" value="1"/>
</dbReference>
<dbReference type="GO" id="GO:0009378">
    <property type="term" value="F:four-way junction helicase activity"/>
    <property type="evidence" value="ECO:0007669"/>
    <property type="project" value="TreeGrafter"/>
</dbReference>
<dbReference type="GO" id="GO:0030894">
    <property type="term" value="C:replisome"/>
    <property type="evidence" value="ECO:0007669"/>
    <property type="project" value="TreeGrafter"/>
</dbReference>
<dbReference type="EC" id="5.6.2.4" evidence="5"/>
<evidence type="ECO:0000259" key="6">
    <source>
        <dbReference type="PROSITE" id="PS51192"/>
    </source>
</evidence>
<dbReference type="HOGENOM" id="CLU_702372_0_0_1"/>
<dbReference type="GO" id="GO:0005524">
    <property type="term" value="F:ATP binding"/>
    <property type="evidence" value="ECO:0007669"/>
    <property type="project" value="InterPro"/>
</dbReference>
<dbReference type="AlphaFoldDB" id="A0A015J0H2"/>
<evidence type="ECO:0000313" key="7">
    <source>
        <dbReference type="EMBL" id="EXX63037.1"/>
    </source>
</evidence>